<protein>
    <submittedName>
        <fullName evidence="6">RING-type domain-containing protein</fullName>
    </submittedName>
</protein>
<dbReference type="PROSITE" id="PS50089">
    <property type="entry name" value="ZF_RING_2"/>
    <property type="match status" value="3"/>
</dbReference>
<evidence type="ECO:0000256" key="2">
    <source>
        <dbReference type="ARBA" id="ARBA00022833"/>
    </source>
</evidence>
<evidence type="ECO:0000259" key="4">
    <source>
        <dbReference type="PROSITE" id="PS50089"/>
    </source>
</evidence>
<dbReference type="GO" id="GO:0016567">
    <property type="term" value="P:protein ubiquitination"/>
    <property type="evidence" value="ECO:0007669"/>
    <property type="project" value="InterPro"/>
</dbReference>
<feature type="domain" description="RING-type" evidence="4">
    <location>
        <begin position="434"/>
        <end position="483"/>
    </location>
</feature>
<keyword evidence="1 3" id="KW-0863">Zinc-finger</keyword>
<name>A0A0N5BCC0_STREA</name>
<dbReference type="STRING" id="174720.A0A0N5BCC0"/>
<dbReference type="PANTHER" id="PTHR16047:SF7">
    <property type="entry name" value="E3 UBIQUITIN-PROTEIN LIGASE RFWD3"/>
    <property type="match status" value="1"/>
</dbReference>
<dbReference type="InterPro" id="IPR013083">
    <property type="entry name" value="Znf_RING/FYVE/PHD"/>
</dbReference>
<evidence type="ECO:0000256" key="1">
    <source>
        <dbReference type="ARBA" id="ARBA00022771"/>
    </source>
</evidence>
<dbReference type="SMART" id="SM00184">
    <property type="entry name" value="RING"/>
    <property type="match status" value="3"/>
</dbReference>
<evidence type="ECO:0000313" key="6">
    <source>
        <dbReference type="WBParaSite" id="SPAL_0000366900.1"/>
    </source>
</evidence>
<dbReference type="Gene3D" id="3.30.40.10">
    <property type="entry name" value="Zinc/RING finger domain, C3HC4 (zinc finger)"/>
    <property type="match status" value="3"/>
</dbReference>
<dbReference type="PANTHER" id="PTHR16047">
    <property type="entry name" value="RFWD3 PROTEIN"/>
    <property type="match status" value="1"/>
</dbReference>
<dbReference type="SUPFAM" id="SSF57850">
    <property type="entry name" value="RING/U-box"/>
    <property type="match status" value="3"/>
</dbReference>
<dbReference type="Proteomes" id="UP000046392">
    <property type="component" value="Unplaced"/>
</dbReference>
<dbReference type="InterPro" id="IPR037381">
    <property type="entry name" value="RFWD3"/>
</dbReference>
<dbReference type="GO" id="GO:0008270">
    <property type="term" value="F:zinc ion binding"/>
    <property type="evidence" value="ECO:0007669"/>
    <property type="project" value="UniProtKB-KW"/>
</dbReference>
<organism evidence="5 6">
    <name type="scientific">Strongyloides papillosus</name>
    <name type="common">Intestinal threadworm</name>
    <dbReference type="NCBI Taxonomy" id="174720"/>
    <lineage>
        <taxon>Eukaryota</taxon>
        <taxon>Metazoa</taxon>
        <taxon>Ecdysozoa</taxon>
        <taxon>Nematoda</taxon>
        <taxon>Chromadorea</taxon>
        <taxon>Rhabditida</taxon>
        <taxon>Tylenchina</taxon>
        <taxon>Panagrolaimomorpha</taxon>
        <taxon>Strongyloidoidea</taxon>
        <taxon>Strongyloididae</taxon>
        <taxon>Strongyloides</taxon>
    </lineage>
</organism>
<dbReference type="GO" id="GO:0036297">
    <property type="term" value="P:interstrand cross-link repair"/>
    <property type="evidence" value="ECO:0007669"/>
    <property type="project" value="InterPro"/>
</dbReference>
<dbReference type="GO" id="GO:0005634">
    <property type="term" value="C:nucleus"/>
    <property type="evidence" value="ECO:0007669"/>
    <property type="project" value="InterPro"/>
</dbReference>
<keyword evidence="5" id="KW-1185">Reference proteome</keyword>
<proteinExistence type="predicted"/>
<feature type="domain" description="RING-type" evidence="4">
    <location>
        <begin position="863"/>
        <end position="912"/>
    </location>
</feature>
<evidence type="ECO:0000256" key="3">
    <source>
        <dbReference type="PROSITE-ProRule" id="PRU00175"/>
    </source>
</evidence>
<dbReference type="Pfam" id="PF13639">
    <property type="entry name" value="zf-RING_2"/>
    <property type="match status" value="3"/>
</dbReference>
<keyword evidence="1 3" id="KW-0479">Metal-binding</keyword>
<dbReference type="WBParaSite" id="SPAL_0000366900.1">
    <property type="protein sequence ID" value="SPAL_0000366900.1"/>
    <property type="gene ID" value="SPAL_0000366900"/>
</dbReference>
<accession>A0A0N5BCC0</accession>
<dbReference type="GO" id="GO:0004842">
    <property type="term" value="F:ubiquitin-protein transferase activity"/>
    <property type="evidence" value="ECO:0007669"/>
    <property type="project" value="InterPro"/>
</dbReference>
<dbReference type="InterPro" id="IPR001841">
    <property type="entry name" value="Znf_RING"/>
</dbReference>
<reference evidence="6" key="1">
    <citation type="submission" date="2017-02" db="UniProtKB">
        <authorList>
            <consortium name="WormBaseParasite"/>
        </authorList>
    </citation>
    <scope>IDENTIFICATION</scope>
</reference>
<evidence type="ECO:0000313" key="5">
    <source>
        <dbReference type="Proteomes" id="UP000046392"/>
    </source>
</evidence>
<keyword evidence="2" id="KW-0862">Zinc</keyword>
<sequence length="1339" mass="153820">MSSVCFICSEPYTTNGTGHALYSTKCGHLMGKSCLEEWIRRTRYLGRFNCPACRELLLNGDYHPIYDFSNEPLKSKFEDSKDKYLSEDNILKDCLSGKLKKGSTFFVETRNREIGRMFIEFFDVHNEYILIAGHLSYKGSSLQIYKGADIVYDTIYSYTNIITVALNKFCKNAVGFCVGFLNGNFLYVVLSITNSICGAPHENVLSIDCRRLNSVCFLDENKIVHSVGECNIFSVRTDKLSTKENWLGNVNVELKAVTNLTVKSESVLLGIMDGKIYIFEKNKIPYVVYFEENIKVTNYKYDPVVDMLSIVKSLEFQVSEDSYENNLSHVIRGMSKIPKYDNEGCRREIYMSYPVQDFTNITYHLPQHFKPTLISAKNYEKCFVYSFIPNEENGMLQMHFINDAFKVVGEKKIGNLNKCLGIFALKEPEMSSICFICSEPYTTNGTDHALYSTKCGHLMGKSCLEEWIRQTSNQGRFNCPTCRKLLLDGDYHPIYDFSNELLRSEFNDSKDKYLSEDEILKDCLSGRLKKESTFYIETGNREISRMFIEFFDVLNEYIWIVGHFSYKESFLQIHKGNDIVYDTSFPYSNISTVAFNKFREDAAEFCIGFQDGILQKGVLNITNGTYGVSNGDVLFNMGRKINSISFLEKKKFVYSVGECNIFSVPTDNFSTKENWLEKVNIELKAVTNLTVKSESVLLGIMDGKIYIFEKNKIPYVVYFEENIKVTNYKYDPVVDMLSIVKSLEFQVSEDIYENNLSHVICGLSKTFNYDNEGYRREVYMSYPIQHFPDITYYLPQQFKPVLISATNYEKYFIYSFIPSEENDMLQVHFVNGAFNVVGKRKIENLNKCLGILALKEPEMSSICFICSESYTTNGTDHALYSTKCGHLMGKSCLEEWIRQTSNQGRFNCPTCRKLLLDGDYHPIYDFSNEILKSEFGDSKDKYLCEDDIMKECLSGRVKKGSTFFLETGNKRISRMFIQFFDVHNEYILVAGHLSYEKTFLQVHKGNDIFYDKLFSYTNFITAAFNKFYEDAVKFCVGFPDGLIEHIVLPITNGVCSVPYESLLINENGQINSICFLEKKKVVYSVGECSIFSLRTDKVVVKENWLGNVNVKLKAVTNLTVKSDSVLLGIMDGKIYIFEKNKVPYIVYSEENIEVINYTFDPVVDMISIVNSLKYQGSGDIYDPDFDMILILNSLEFGCGEDIYEKNVSNTLRGISKIFMYDNKGCRRKDCLSGRLNIESILFMETGHTELKENMMMNFSDAHNRHVLVAGNDDYEDGEPPSFVRIYKGMDMVYYRNFGSSDITAVAINKFCEDKKINSICFLEDKKTALIQDNVGVHLN</sequence>
<feature type="domain" description="RING-type" evidence="4">
    <location>
        <begin position="5"/>
        <end position="54"/>
    </location>
</feature>